<sequence length="340" mass="38145">MDQGRRTVYLRADGNSQIGLGHVVRTLALAEMLKAHFNCIFLIREPKQHLIEQLLMTCSEVIKLSSDGSFVDEAAEIASRCLSPEDIIVIDGYSFETEYQRLLKKSGCKLVAIDDLHKWHMVADVIINQAGNIESNLYSCEPYTRFYLGPHYALLRPAFLQKKPYQFNDQLMINLGGADPENISLKVLSCLHLVGTQFKVKLVVGAANKHLESIENFIKINNDLKVEIRLNLSADQMAEAIAESGLVICSCSSISYEAAAIGRPIIGIQTADNQKDFRSFLEDETLALLTIDKDFKSSELISGIYNYLRDKSQREEVIKAQEQYFDGQSGSRLLNVFLAL</sequence>
<keyword evidence="3" id="KW-0378">Hydrolase</keyword>
<evidence type="ECO:0000256" key="2">
    <source>
        <dbReference type="PIRSR" id="PIRSR620023-2"/>
    </source>
</evidence>
<feature type="binding site" evidence="2">
    <location>
        <begin position="252"/>
        <end position="253"/>
    </location>
    <ligand>
        <name>substrate</name>
    </ligand>
</feature>
<dbReference type="EC" id="3.6.1.57" evidence="3"/>
<proteinExistence type="predicted"/>
<dbReference type="GO" id="GO:0016787">
    <property type="term" value="F:hydrolase activity"/>
    <property type="evidence" value="ECO:0007669"/>
    <property type="project" value="UniProtKB-KW"/>
</dbReference>
<organism evidence="3 4">
    <name type="scientific">Solitalea agri</name>
    <dbReference type="NCBI Taxonomy" id="2953739"/>
    <lineage>
        <taxon>Bacteria</taxon>
        <taxon>Pseudomonadati</taxon>
        <taxon>Bacteroidota</taxon>
        <taxon>Sphingobacteriia</taxon>
        <taxon>Sphingobacteriales</taxon>
        <taxon>Sphingobacteriaceae</taxon>
        <taxon>Solitalea</taxon>
    </lineage>
</organism>
<dbReference type="SUPFAM" id="SSF53756">
    <property type="entry name" value="UDP-Glycosyltransferase/glycogen phosphorylase"/>
    <property type="match status" value="1"/>
</dbReference>
<evidence type="ECO:0000256" key="1">
    <source>
        <dbReference type="PIRSR" id="PIRSR620023-1"/>
    </source>
</evidence>
<protein>
    <submittedName>
        <fullName evidence="3">UDP-2,4-diacetamido-2,4, 6-trideoxy-beta-L-altropyranose hydrolase</fullName>
        <ecNumber evidence="3">3.6.1.57</ecNumber>
    </submittedName>
</protein>
<feature type="binding site" evidence="2">
    <location>
        <position position="156"/>
    </location>
    <ligand>
        <name>substrate</name>
    </ligand>
</feature>
<dbReference type="InterPro" id="IPR020023">
    <property type="entry name" value="PseG"/>
</dbReference>
<dbReference type="Proteomes" id="UP001155182">
    <property type="component" value="Unassembled WGS sequence"/>
</dbReference>
<comment type="caution">
    <text evidence="3">The sequence shown here is derived from an EMBL/GenBank/DDBJ whole genome shotgun (WGS) entry which is preliminary data.</text>
</comment>
<gene>
    <name evidence="3" type="primary">pseG</name>
    <name evidence="3" type="ORF">NF867_08715</name>
</gene>
<reference evidence="3" key="1">
    <citation type="submission" date="2022-06" db="EMBL/GenBank/DDBJ databases">
        <title>Solitalea sp. MAHUQ-68 isolated from rhizospheric soil.</title>
        <authorList>
            <person name="Huq M.A."/>
        </authorList>
    </citation>
    <scope>NUCLEOTIDE SEQUENCE</scope>
    <source>
        <strain evidence="3">MAHUQ-68</strain>
    </source>
</reference>
<dbReference type="AlphaFoldDB" id="A0A9X2F2C7"/>
<dbReference type="RefSeq" id="WP_252587432.1">
    <property type="nucleotide sequence ID" value="NZ_JAMWYS010000028.1"/>
</dbReference>
<dbReference type="Gene3D" id="3.40.50.2000">
    <property type="entry name" value="Glycogen Phosphorylase B"/>
    <property type="match status" value="1"/>
</dbReference>
<feature type="active site" description="Proton acceptor" evidence="1">
    <location>
        <position position="22"/>
    </location>
</feature>
<dbReference type="NCBIfam" id="TIGR03590">
    <property type="entry name" value="PseG"/>
    <property type="match status" value="1"/>
</dbReference>
<keyword evidence="4" id="KW-1185">Reference proteome</keyword>
<name>A0A9X2F2C7_9SPHI</name>
<evidence type="ECO:0000313" key="3">
    <source>
        <dbReference type="EMBL" id="MCO4292941.1"/>
    </source>
</evidence>
<accession>A0A9X2F2C7</accession>
<dbReference type="EMBL" id="JAMWYS010000028">
    <property type="protein sequence ID" value="MCO4292941.1"/>
    <property type="molecule type" value="Genomic_DNA"/>
</dbReference>
<feature type="binding site" evidence="2">
    <location>
        <position position="257"/>
    </location>
    <ligand>
        <name>substrate</name>
    </ligand>
</feature>
<evidence type="ECO:0000313" key="4">
    <source>
        <dbReference type="Proteomes" id="UP001155182"/>
    </source>
</evidence>
<dbReference type="Gene3D" id="3.40.50.11190">
    <property type="match status" value="1"/>
</dbReference>